<feature type="region of interest" description="Disordered" evidence="1">
    <location>
        <begin position="1470"/>
        <end position="1496"/>
    </location>
</feature>
<feature type="region of interest" description="Disordered" evidence="1">
    <location>
        <begin position="851"/>
        <end position="902"/>
    </location>
</feature>
<accession>A0A914QAK1</accession>
<protein>
    <submittedName>
        <fullName evidence="3">VWFA domain-containing protein</fullName>
    </submittedName>
</protein>
<dbReference type="WBParaSite" id="PDA_v2.g28554.t1">
    <property type="protein sequence ID" value="PDA_v2.g28554.t1"/>
    <property type="gene ID" value="PDA_v2.g28554"/>
</dbReference>
<evidence type="ECO:0000313" key="3">
    <source>
        <dbReference type="WBParaSite" id="PDA_v2.g28554.t1"/>
    </source>
</evidence>
<dbReference type="InterPro" id="IPR036465">
    <property type="entry name" value="vWFA_dom_sf"/>
</dbReference>
<feature type="region of interest" description="Disordered" evidence="1">
    <location>
        <begin position="632"/>
        <end position="661"/>
    </location>
</feature>
<reference evidence="3" key="1">
    <citation type="submission" date="2022-11" db="UniProtKB">
        <authorList>
            <consortium name="WormBaseParasite"/>
        </authorList>
    </citation>
    <scope>IDENTIFICATION</scope>
</reference>
<keyword evidence="2" id="KW-1185">Reference proteome</keyword>
<dbReference type="PANTHER" id="PTHR24216:SF65">
    <property type="entry name" value="PAXILLIN-LIKE PROTEIN 1"/>
    <property type="match status" value="1"/>
</dbReference>
<proteinExistence type="predicted"/>
<evidence type="ECO:0000256" key="1">
    <source>
        <dbReference type="SAM" id="MobiDB-lite"/>
    </source>
</evidence>
<feature type="region of interest" description="Disordered" evidence="1">
    <location>
        <begin position="595"/>
        <end position="618"/>
    </location>
</feature>
<feature type="compositionally biased region" description="Low complexity" evidence="1">
    <location>
        <begin position="1107"/>
        <end position="1128"/>
    </location>
</feature>
<organism evidence="2 3">
    <name type="scientific">Panagrolaimus davidi</name>
    <dbReference type="NCBI Taxonomy" id="227884"/>
    <lineage>
        <taxon>Eukaryota</taxon>
        <taxon>Metazoa</taxon>
        <taxon>Ecdysozoa</taxon>
        <taxon>Nematoda</taxon>
        <taxon>Chromadorea</taxon>
        <taxon>Rhabditida</taxon>
        <taxon>Tylenchina</taxon>
        <taxon>Panagrolaimomorpha</taxon>
        <taxon>Panagrolaimoidea</taxon>
        <taxon>Panagrolaimidae</taxon>
        <taxon>Panagrolaimus</taxon>
    </lineage>
</organism>
<feature type="region of interest" description="Disordered" evidence="1">
    <location>
        <begin position="388"/>
        <end position="408"/>
    </location>
</feature>
<sequence>MDIAILIDQSVTVGTVDDFNRQIDYLAKSLVYSWNISYTAIETFGLLYSQFGTNLLSTKPFNYNATSEFIADLNKVKGKDPLGPNDIVGGLNSLQSHLTNRRPSFGLTTVLITYSSEFDSNAAVAEVKKIGGNLIVLAVNTDPTNLYYLSGTVIQTDKFFYDYNITSQINAALCAPPVSPSPLPTMPTSPTPSPTATVPPPTCNNDIAILIDQSVAVGNVTDFNKQINFLTNTLVNTWNISPENIETLGLLYSQFGTYLLPTKPFGYNTTQQFVSDLNSVKGRDPMGHNDITAGLTSLQSHLTNLRPGRDLTTILITYNDDFFDVMSAIPVAEKIPGKLIIVAVNTLAGNLYYLSGTVIQTDKDFNWDVAVQINTAICQSIIPPSPLPTSLPSPSPTTSTATTPSTPPPVDYIPCKSSIVFALDASNNNGDMEFAAMKRLVTNNIVAQNWTHFERVGLMSYADSSSCIYQYGTFGNKQNFDYTVNNNITKFASSNSITFGMGILMDTFVDLPLNYQNTIFFTSTSDPTDVAQAATNSVIIDYRGALIIVAIYPAKKQDLLPLVAGDASKIIEFNPLTSIDYDTYAAQILSKFDCGQTTSTPPTPSTSISPTSSVTGPTRHGVSIYTLQTITPQSTNTSTMPPSTTATGPTSPTTTVTGAPPSTSTPFVPYIPCKSWIYFGIDDSNVLQNNQFMTQLNFISSAIGNITHPERIAAIGAYSQPASWNSGLTISQIQTAVTGMQQDGNYSLRMQFAAILTNVQNTPLNNIPVGALIFISDTSDSALQGADGLFSQFTNVRITFVLLGTNVDASKLAKYSNNTISWPDLSQPPPTNWNNLYGPAYGCTEGVSTLGSTTTTVTSPTSSSPTPTSISSTSIQPITSPTSTTQTSPASPQTTTTGTTPTVPFIPCQSWISFGVDDSNKLDPNSFTKQLNFISSAIGNITHPERIAAIGGYSQPVSWNSGLTIPQVQTAVTGMQQNGNYSLRMQFAALLTTLQATPINNIPVGALIFISDTSTAALQGADELFNQLKNVTITFVLLGNSADSLKLTQFSSNFINWKDLSQPQPENWNNLYGPAYGCGGISTVSPTSTGTTITPVSSTVTSTIISSSASSPSSTVSSSSTIFSTQSTGPTSTPAPELILGQMTRPERIRYGVYNELHWALIYPFDPNNTQSGLQQAIGSTNQTASGANILKAIQLLVADENQNRTIPDSTLIFVTDTSNPTQIQAAVDLYNRYLKSIGIKLTFILAGQNLNSNALSGFTDAIIYNWQNIGFFAQPDGWDLSTAFRCTSPSSTTGGSTTTSTVTQSSFSTKQLSFISSAIGAINHPERIQAVGAFDEVVQWNSGLTIAQIQSAVMTVTQGGAYRLRREFDALLTGLQSIQTGNTPVGAIIFIPDTSDQALLGANDTYNQLTGVKITFVLLGPNPDQSKLTNFSSNFITWRDLSQPQPHNWKNLYGPAFGCNGDISTMSPTSAMTTSTSPVVTSPTIPQQRLRPQQR</sequence>
<feature type="region of interest" description="Disordered" evidence="1">
    <location>
        <begin position="1107"/>
        <end position="1137"/>
    </location>
</feature>
<dbReference type="Gene3D" id="3.40.50.410">
    <property type="entry name" value="von Willebrand factor, type A domain"/>
    <property type="match status" value="1"/>
</dbReference>
<dbReference type="PANTHER" id="PTHR24216">
    <property type="entry name" value="PAXILLIN-RELATED"/>
    <property type="match status" value="1"/>
</dbReference>
<evidence type="ECO:0000313" key="2">
    <source>
        <dbReference type="Proteomes" id="UP000887578"/>
    </source>
</evidence>
<dbReference type="Proteomes" id="UP000887578">
    <property type="component" value="Unplaced"/>
</dbReference>
<feature type="compositionally biased region" description="Low complexity" evidence="1">
    <location>
        <begin position="597"/>
        <end position="618"/>
    </location>
</feature>
<name>A0A914QAK1_9BILA</name>
<dbReference type="SUPFAM" id="SSF53300">
    <property type="entry name" value="vWA-like"/>
    <property type="match status" value="5"/>
</dbReference>
<feature type="compositionally biased region" description="Low complexity" evidence="1">
    <location>
        <begin position="1470"/>
        <end position="1487"/>
    </location>
</feature>